<organism evidence="8 9">
    <name type="scientific">Bacteroides fragilis 3_1_12</name>
    <dbReference type="NCBI Taxonomy" id="457424"/>
    <lineage>
        <taxon>Bacteria</taxon>
        <taxon>Pseudomonadati</taxon>
        <taxon>Bacteroidota</taxon>
        <taxon>Bacteroidia</taxon>
        <taxon>Bacteroidales</taxon>
        <taxon>Bacteroidaceae</taxon>
        <taxon>Bacteroides</taxon>
    </lineage>
</organism>
<keyword evidence="7" id="KW-0449">Lipoprotein</keyword>
<dbReference type="InterPro" id="IPR014941">
    <property type="entry name" value="FimB/Mfa2/Mfa3"/>
</dbReference>
<evidence type="ECO:0000256" key="4">
    <source>
        <dbReference type="ARBA" id="ARBA00023136"/>
    </source>
</evidence>
<evidence type="ECO:0000256" key="5">
    <source>
        <dbReference type="ARBA" id="ARBA00023139"/>
    </source>
</evidence>
<dbReference type="EMBL" id="EQ973218">
    <property type="protein sequence ID" value="EFR55725.1"/>
    <property type="molecule type" value="Genomic_DNA"/>
</dbReference>
<evidence type="ECO:0000313" key="8">
    <source>
        <dbReference type="EMBL" id="EFR55725.1"/>
    </source>
</evidence>
<keyword evidence="3" id="KW-0732">Signal</keyword>
<evidence type="ECO:0008006" key="10">
    <source>
        <dbReference type="Google" id="ProtNLM"/>
    </source>
</evidence>
<reference evidence="8 9" key="1">
    <citation type="submission" date="2008-12" db="EMBL/GenBank/DDBJ databases">
        <title>Annotation of Bacteroides fragilis strain 3_1_12.</title>
        <authorList>
            <consortium name="The Broad Institute Genome Sequencing Platform"/>
            <person name="Ward D."/>
            <person name="Young S.K."/>
            <person name="Kodira C.D."/>
            <person name="Zeng Q."/>
            <person name="Koehrsen M."/>
            <person name="Alvarado L."/>
            <person name="Berlin A."/>
            <person name="Borenstein D."/>
            <person name="Chen Z."/>
            <person name="Engels R."/>
            <person name="Freedman E."/>
            <person name="Gellesch M."/>
            <person name="Goldberg J."/>
            <person name="Griggs A."/>
            <person name="Gujja S."/>
            <person name="Heiman D."/>
            <person name="Hepburn T."/>
            <person name="Howarth C."/>
            <person name="Jen D."/>
            <person name="Larson L."/>
            <person name="Lewis B."/>
            <person name="Mehta T."/>
            <person name="Park D."/>
            <person name="Pearson M."/>
            <person name="Roberts A."/>
            <person name="Saif S."/>
            <person name="Shea T."/>
            <person name="Shenoy N."/>
            <person name="Sisk P."/>
            <person name="Stolte C."/>
            <person name="Sykes S."/>
            <person name="Walk T."/>
            <person name="White J."/>
            <person name="Yandava C."/>
            <person name="Allen-Vercoe E."/>
            <person name="Strauss J."/>
            <person name="Ambrose C."/>
            <person name="Lander E."/>
            <person name="Nusbaum C."/>
            <person name="Galagan J."/>
            <person name="Birren B."/>
        </authorList>
    </citation>
    <scope>NUCLEOTIDE SEQUENCE [LARGE SCALE GENOMIC DNA]</scope>
    <source>
        <strain evidence="8 9">3_1_12</strain>
    </source>
</reference>
<gene>
    <name evidence="8" type="ORF">BFAG_04423</name>
</gene>
<dbReference type="PROSITE" id="PS51257">
    <property type="entry name" value="PROKAR_LIPOPROTEIN"/>
    <property type="match status" value="1"/>
</dbReference>
<sequence length="562" mass="60404">MCIMKIKSYSMKIQYIIGILVALLFVSCSHEEEEQKPAYGKIDVAVSVTLPQPESVNTLTRAGGPYTDTDIKNVDLLIFDKDAKFMERVKVENDRLVVTGTGINFTVRLDATSERRIIHLVANGRSADGTSDRLNFGDITPGMAENAAISSLQTASLEHVNEGESTLLNHVMPLVMWGRFALNGINIVTKAEGVKLLRSTACIQVKKGSGGVNTGLDDFVIEGITVHQGACHGFLAPTDCTGEVNTPVTANPVTGGTYLDYRKGWVNSAEPSLYIYERNCSASDYMGVVIAARYKGKKGYYKVVMTGNNGAPLNIVRNHRYIVTVVGVNGPGYENPDIAVASAPSNALKVELTDEDTDLPCIVADGEYRMASSNNVFSLYGKTGVTTSATGVDICTVYSSRGVQPVLTLPADCNWLTNLSAQTLGSNKYKITGDFTSPANSAVSTTLTMTCDNLSQPVRVSWNPIISDQKDTDSFVFDLVGSTDRNWTVRVLNPTSAGWLFLHPSAASPGAFPGDGMVSELNSKYSSHAYLHVAFGANRRGTVLMTSASGGETVARKIVVIQ</sequence>
<protein>
    <recommendedName>
        <fullName evidence="10">Fimbrillin-A associated anchor s Mfa1 and Mfa2 family protein</fullName>
    </recommendedName>
</protein>
<keyword evidence="5" id="KW-0564">Palmitate</keyword>
<dbReference type="Pfam" id="PF08842">
    <property type="entry name" value="Mfa2"/>
    <property type="match status" value="1"/>
</dbReference>
<dbReference type="Proteomes" id="UP000005101">
    <property type="component" value="Unassembled WGS sequence"/>
</dbReference>
<evidence type="ECO:0000256" key="6">
    <source>
        <dbReference type="ARBA" id="ARBA00023237"/>
    </source>
</evidence>
<keyword evidence="4" id="KW-0472">Membrane</keyword>
<comment type="subcellular location">
    <subcellularLocation>
        <location evidence="1">Cell outer membrane</location>
    </subcellularLocation>
</comment>
<comment type="similarity">
    <text evidence="2">Belongs to the bacteroidetes fimbrillin superfamily. FimB/Mfa2 family.</text>
</comment>
<evidence type="ECO:0000256" key="7">
    <source>
        <dbReference type="ARBA" id="ARBA00023288"/>
    </source>
</evidence>
<accession>A0ABN0BS31</accession>
<proteinExistence type="inferred from homology"/>
<evidence type="ECO:0000256" key="1">
    <source>
        <dbReference type="ARBA" id="ARBA00004442"/>
    </source>
</evidence>
<keyword evidence="9" id="KW-1185">Reference proteome</keyword>
<keyword evidence="6" id="KW-0998">Cell outer membrane</keyword>
<evidence type="ECO:0000256" key="2">
    <source>
        <dbReference type="ARBA" id="ARBA00007248"/>
    </source>
</evidence>
<evidence type="ECO:0000313" key="9">
    <source>
        <dbReference type="Proteomes" id="UP000005101"/>
    </source>
</evidence>
<evidence type="ECO:0000256" key="3">
    <source>
        <dbReference type="ARBA" id="ARBA00022729"/>
    </source>
</evidence>
<name>A0ABN0BS31_BACFG</name>